<comment type="similarity">
    <text evidence="3">Belongs to the glycosyltransferase 2 family. OpgH subfamily.</text>
</comment>
<evidence type="ECO:0000259" key="14">
    <source>
        <dbReference type="Pfam" id="PF13632"/>
    </source>
</evidence>
<evidence type="ECO:0000256" key="4">
    <source>
        <dbReference type="ARBA" id="ARBA00020585"/>
    </source>
</evidence>
<dbReference type="GO" id="GO:0016758">
    <property type="term" value="F:hexosyltransferase activity"/>
    <property type="evidence" value="ECO:0007669"/>
    <property type="project" value="TreeGrafter"/>
</dbReference>
<proteinExistence type="inferred from homology"/>
<evidence type="ECO:0000313" key="16">
    <source>
        <dbReference type="Proteomes" id="UP000463975"/>
    </source>
</evidence>
<evidence type="ECO:0000256" key="7">
    <source>
        <dbReference type="ARBA" id="ARBA00022676"/>
    </source>
</evidence>
<sequence length="721" mass="80237">MALSLDTMSGPSSVNSASDFLPPESPLVMPTQNLRQKAERHGRPFWSLPTTPSWLWLRRLFVFGGSLLLTFYSVEKINRVFNSFGYSTLGILILFLFSILSFWICLSFISSLGGFVSLLKHGGLGLGIKREGPLPKLTKRTAILMPTYNEPPETVVTNLRAILKSLQETGQASSFDVFILSDTTNPDVWVQEERTFLSLRKQPYAQNRVFYRRRFKNTDRKAGNIGDWVQHFGGGYDHMLTLDADSVMDGALIVRLTAAMEAHPGIGLIQSLPTIVGGHTLFARMQQFAGRIYGPLIAHGVAWWHGSEGNYWGHNAIIRTKAFAEQAGLPHLPGRPPFGGHILSHDFIEAALMRRGGWAIHMVPGLAGSYEESPPSLTDIAIRDRRWCQGNLQHGRILFSKGLHWVSRSHMLVGMGAYVMSPLWLLFLLCGILISLQSHFYHPEYFSTERTLYPHWPHVDPIQARNVFIGTMFILLAPKLLALIATCFDSETISKVGGRFRLCISVLIETLIGGFIAPIAMLIQTSAILSILLGRDSGWKTQNRVDGRVSIKEVTHRYWIYTAFGVILSIAAWSVSTSLFLWMLPVLVGLVLAIPLVAFTASRVAGEKTRQAKFLLIPEETHPPEVLKLVDEESKPLLSNEAIEAFEAMHNDPELKEAHKRALPPPRKPGEPINIPLLTGMIKLQESPSLQAALDNLTTQEKAAVLACPDAMTYITEKPLS</sequence>
<reference evidence="15 16" key="1">
    <citation type="submission" date="2020-01" db="EMBL/GenBank/DDBJ databases">
        <title>Genome sequencing of strain KACC 21507.</title>
        <authorList>
            <person name="Heo J."/>
            <person name="Kim S.-J."/>
            <person name="Kim J.-S."/>
            <person name="Hong S.-B."/>
            <person name="Kwon S.-W."/>
        </authorList>
    </citation>
    <scope>NUCLEOTIDE SEQUENCE [LARGE SCALE GENOMIC DNA]</scope>
    <source>
        <strain evidence="15 16">KACC 21507</strain>
    </source>
</reference>
<evidence type="ECO:0000256" key="1">
    <source>
        <dbReference type="ARBA" id="ARBA00004429"/>
    </source>
</evidence>
<evidence type="ECO:0000256" key="9">
    <source>
        <dbReference type="ARBA" id="ARBA00022692"/>
    </source>
</evidence>
<feature type="transmembrane region" description="Helical" evidence="13">
    <location>
        <begin position="56"/>
        <end position="74"/>
    </location>
</feature>
<dbReference type="Proteomes" id="UP000463975">
    <property type="component" value="Chromosome"/>
</dbReference>
<dbReference type="Pfam" id="PF13632">
    <property type="entry name" value="Glyco_trans_2_3"/>
    <property type="match status" value="1"/>
</dbReference>
<dbReference type="CDD" id="cd04191">
    <property type="entry name" value="Glucan_BSP_MdoH"/>
    <property type="match status" value="1"/>
</dbReference>
<dbReference type="InterPro" id="IPR001173">
    <property type="entry name" value="Glyco_trans_2-like"/>
</dbReference>
<feature type="transmembrane region" description="Helical" evidence="13">
    <location>
        <begin position="467"/>
        <end position="486"/>
    </location>
</feature>
<accession>A0A6P1NC20</accession>
<evidence type="ECO:0000256" key="12">
    <source>
        <dbReference type="SAM" id="MobiDB-lite"/>
    </source>
</evidence>
<feature type="domain" description="Glycosyltransferase 2-like" evidence="14">
    <location>
        <begin position="240"/>
        <end position="434"/>
    </location>
</feature>
<comment type="subcellular location">
    <subcellularLocation>
        <location evidence="1">Cell inner membrane</location>
        <topology evidence="1">Multi-pass membrane protein</topology>
    </subcellularLocation>
</comment>
<dbReference type="InterPro" id="IPR050321">
    <property type="entry name" value="Glycosyltr_2/OpgH_subfam"/>
</dbReference>
<feature type="region of interest" description="Disordered" evidence="12">
    <location>
        <begin position="1"/>
        <end position="25"/>
    </location>
</feature>
<dbReference type="Gene3D" id="3.90.550.10">
    <property type="entry name" value="Spore Coat Polysaccharide Biosynthesis Protein SpsA, Chain A"/>
    <property type="match status" value="1"/>
</dbReference>
<evidence type="ECO:0000256" key="2">
    <source>
        <dbReference type="ARBA" id="ARBA00005001"/>
    </source>
</evidence>
<organism evidence="15 16">
    <name type="scientific">Aristophania vespae</name>
    <dbReference type="NCBI Taxonomy" id="2697033"/>
    <lineage>
        <taxon>Bacteria</taxon>
        <taxon>Pseudomonadati</taxon>
        <taxon>Pseudomonadota</taxon>
        <taxon>Alphaproteobacteria</taxon>
        <taxon>Acetobacterales</taxon>
        <taxon>Acetobacteraceae</taxon>
        <taxon>Aristophania</taxon>
    </lineage>
</organism>
<dbReference type="PANTHER" id="PTHR43867:SF5">
    <property type="entry name" value="GLUCANS BIOSYNTHESIS GLUCOSYLTRANSFERASE H"/>
    <property type="match status" value="1"/>
</dbReference>
<feature type="transmembrane region" description="Helical" evidence="13">
    <location>
        <begin position="506"/>
        <end position="534"/>
    </location>
</feature>
<feature type="transmembrane region" description="Helical" evidence="13">
    <location>
        <begin position="558"/>
        <end position="575"/>
    </location>
</feature>
<evidence type="ECO:0000256" key="6">
    <source>
        <dbReference type="ARBA" id="ARBA00022519"/>
    </source>
</evidence>
<dbReference type="NCBIfam" id="NF003956">
    <property type="entry name" value="PRK05454.1-3"/>
    <property type="match status" value="1"/>
</dbReference>
<dbReference type="SUPFAM" id="SSF53448">
    <property type="entry name" value="Nucleotide-diphospho-sugar transferases"/>
    <property type="match status" value="1"/>
</dbReference>
<dbReference type="EMBL" id="CP047652">
    <property type="protein sequence ID" value="QHI95009.1"/>
    <property type="molecule type" value="Genomic_DNA"/>
</dbReference>
<feature type="compositionally biased region" description="Polar residues" evidence="12">
    <location>
        <begin position="1"/>
        <end position="18"/>
    </location>
</feature>
<keyword evidence="10 13" id="KW-1133">Transmembrane helix</keyword>
<dbReference type="RefSeq" id="WP_160618087.1">
    <property type="nucleotide sequence ID" value="NZ_CP047652.1"/>
</dbReference>
<dbReference type="AlphaFoldDB" id="A0A6P1NC20"/>
<dbReference type="NCBIfam" id="NF003962">
    <property type="entry name" value="PRK05454.2-5"/>
    <property type="match status" value="1"/>
</dbReference>
<dbReference type="GO" id="GO:0005886">
    <property type="term" value="C:plasma membrane"/>
    <property type="evidence" value="ECO:0007669"/>
    <property type="project" value="UniProtKB-SubCell"/>
</dbReference>
<keyword evidence="16" id="KW-1185">Reference proteome</keyword>
<feature type="transmembrane region" description="Helical" evidence="13">
    <location>
        <begin position="581"/>
        <end position="601"/>
    </location>
</feature>
<gene>
    <name evidence="15" type="primary">mdoH</name>
    <name evidence="15" type="ORF">GT348_00590</name>
</gene>
<name>A0A6P1NC20_9PROT</name>
<keyword evidence="7" id="KW-0328">Glycosyltransferase</keyword>
<evidence type="ECO:0000256" key="3">
    <source>
        <dbReference type="ARBA" id="ARBA00009337"/>
    </source>
</evidence>
<keyword evidence="8 15" id="KW-0808">Transferase</keyword>
<dbReference type="InterPro" id="IPR029044">
    <property type="entry name" value="Nucleotide-diphossugar_trans"/>
</dbReference>
<evidence type="ECO:0000256" key="13">
    <source>
        <dbReference type="SAM" id="Phobius"/>
    </source>
</evidence>
<feature type="transmembrane region" description="Helical" evidence="13">
    <location>
        <begin position="86"/>
        <end position="109"/>
    </location>
</feature>
<evidence type="ECO:0000313" key="15">
    <source>
        <dbReference type="EMBL" id="QHI95009.1"/>
    </source>
</evidence>
<keyword evidence="5" id="KW-1003">Cell membrane</keyword>
<dbReference type="NCBIfam" id="NF003958">
    <property type="entry name" value="PRK05454.2-1"/>
    <property type="match status" value="1"/>
</dbReference>
<keyword evidence="6" id="KW-0997">Cell inner membrane</keyword>
<keyword evidence="9 13" id="KW-0812">Transmembrane</keyword>
<comment type="pathway">
    <text evidence="2">Glycan metabolism; osmoregulated periplasmic glucan (OPG) biosynthesis.</text>
</comment>
<evidence type="ECO:0000256" key="5">
    <source>
        <dbReference type="ARBA" id="ARBA00022475"/>
    </source>
</evidence>
<evidence type="ECO:0000256" key="10">
    <source>
        <dbReference type="ARBA" id="ARBA00022989"/>
    </source>
</evidence>
<evidence type="ECO:0000256" key="11">
    <source>
        <dbReference type="ARBA" id="ARBA00023136"/>
    </source>
</evidence>
<protein>
    <recommendedName>
        <fullName evidence="4">Glucans biosynthesis glucosyltransferase H</fullName>
    </recommendedName>
</protein>
<feature type="transmembrane region" description="Helical" evidence="13">
    <location>
        <begin position="415"/>
        <end position="436"/>
    </location>
</feature>
<dbReference type="KEGG" id="bomb:GT348_00590"/>
<evidence type="ECO:0000256" key="8">
    <source>
        <dbReference type="ARBA" id="ARBA00022679"/>
    </source>
</evidence>
<dbReference type="PANTHER" id="PTHR43867">
    <property type="entry name" value="CELLULOSE SYNTHASE CATALYTIC SUBUNIT A [UDP-FORMING]"/>
    <property type="match status" value="1"/>
</dbReference>
<keyword evidence="11 13" id="KW-0472">Membrane</keyword>